<dbReference type="RefSeq" id="WP_120523975.1">
    <property type="nucleotide sequence ID" value="NZ_JABFJV010000027.1"/>
</dbReference>
<dbReference type="EMBL" id="JABFJV010000027">
    <property type="protein sequence ID" value="NOK33009.1"/>
    <property type="molecule type" value="Genomic_DNA"/>
</dbReference>
<dbReference type="Gene3D" id="1.20.1270.360">
    <property type="match status" value="1"/>
</dbReference>
<comment type="caution">
    <text evidence="1">The sequence shown here is derived from an EMBL/GenBank/DDBJ whole genome shotgun (WGS) entry which is preliminary data.</text>
</comment>
<dbReference type="InterPro" id="IPR005560">
    <property type="entry name" value="Csp_YhjQ"/>
</dbReference>
<reference evidence="1 2" key="1">
    <citation type="submission" date="2020-05" db="EMBL/GenBank/DDBJ databases">
        <authorList>
            <person name="Whitworth D."/>
        </authorList>
    </citation>
    <scope>NUCLEOTIDE SEQUENCE [LARGE SCALE GENOMIC DNA]</scope>
    <source>
        <strain evidence="1 2">AB043B</strain>
    </source>
</reference>
<evidence type="ECO:0000313" key="1">
    <source>
        <dbReference type="EMBL" id="NOK33009.1"/>
    </source>
</evidence>
<dbReference type="CDD" id="cd08026">
    <property type="entry name" value="DUF326"/>
    <property type="match status" value="1"/>
</dbReference>
<dbReference type="OrthoDB" id="5396211at2"/>
<dbReference type="Proteomes" id="UP000563426">
    <property type="component" value="Unassembled WGS sequence"/>
</dbReference>
<dbReference type="PANTHER" id="PTHR37310">
    <property type="entry name" value="CYTOPLASMIC PROTEIN-RELATED"/>
    <property type="match status" value="1"/>
</dbReference>
<organism evidence="1 2">
    <name type="scientific">Corallococcus exercitus</name>
    <dbReference type="NCBI Taxonomy" id="2316736"/>
    <lineage>
        <taxon>Bacteria</taxon>
        <taxon>Pseudomonadati</taxon>
        <taxon>Myxococcota</taxon>
        <taxon>Myxococcia</taxon>
        <taxon>Myxococcales</taxon>
        <taxon>Cystobacterineae</taxon>
        <taxon>Myxococcaceae</taxon>
        <taxon>Corallococcus</taxon>
    </lineage>
</organism>
<proteinExistence type="predicted"/>
<dbReference type="Pfam" id="PF03860">
    <property type="entry name" value="Csp"/>
    <property type="match status" value="1"/>
</dbReference>
<accession>A0A3A8IXF0</accession>
<protein>
    <submittedName>
        <fullName evidence="1">Four-helix bundle copper-binding protein</fullName>
    </submittedName>
</protein>
<dbReference type="AlphaFoldDB" id="A0A3A8IXF0"/>
<dbReference type="PANTHER" id="PTHR37310:SF1">
    <property type="entry name" value="CYTOPLASMIC PROTEIN"/>
    <property type="match status" value="1"/>
</dbReference>
<dbReference type="InterPro" id="IPR044543">
    <property type="entry name" value="YHJQ-like"/>
</dbReference>
<evidence type="ECO:0000313" key="2">
    <source>
        <dbReference type="Proteomes" id="UP000563426"/>
    </source>
</evidence>
<keyword evidence="2" id="KW-1185">Reference proteome</keyword>
<name>A0A3A8IXF0_9BACT</name>
<sequence>MANAEAMRNKDEMRECIDNCLACHRVCMETLADCLQRGGKHAEPKHLRLLMDCADICETSARFMLRGSDLHSRTCFACAEVCAACATVCEGMGNDAMMKACAEACRRCEESCRKMSGGVMRQPINPEAAQRAADLPA</sequence>
<gene>
    <name evidence="1" type="ORF">HMI49_07345</name>
</gene>